<keyword evidence="3" id="KW-1185">Reference proteome</keyword>
<reference evidence="2 3" key="2">
    <citation type="submission" date="2018-11" db="EMBL/GenBank/DDBJ databases">
        <authorList>
            <consortium name="Pathogen Informatics"/>
        </authorList>
    </citation>
    <scope>NUCLEOTIDE SEQUENCE [LARGE SCALE GENOMIC DNA]</scope>
</reference>
<organism evidence="4">
    <name type="scientific">Taenia asiatica</name>
    <name type="common">Asian tapeworm</name>
    <dbReference type="NCBI Taxonomy" id="60517"/>
    <lineage>
        <taxon>Eukaryota</taxon>
        <taxon>Metazoa</taxon>
        <taxon>Spiralia</taxon>
        <taxon>Lophotrochozoa</taxon>
        <taxon>Platyhelminthes</taxon>
        <taxon>Cestoda</taxon>
        <taxon>Eucestoda</taxon>
        <taxon>Cyclophyllidea</taxon>
        <taxon>Taeniidae</taxon>
        <taxon>Taenia</taxon>
    </lineage>
</organism>
<name>A0A0R3WC92_TAEAS</name>
<evidence type="ECO:0000313" key="2">
    <source>
        <dbReference type="EMBL" id="VDK40002.1"/>
    </source>
</evidence>
<reference evidence="4" key="1">
    <citation type="submission" date="2017-02" db="UniProtKB">
        <authorList>
            <consortium name="WormBaseParasite"/>
        </authorList>
    </citation>
    <scope>IDENTIFICATION</scope>
</reference>
<dbReference type="EMBL" id="UYRS01018770">
    <property type="protein sequence ID" value="VDK40002.1"/>
    <property type="molecule type" value="Genomic_DNA"/>
</dbReference>
<keyword evidence="1" id="KW-0472">Membrane</keyword>
<keyword evidence="1" id="KW-0812">Transmembrane</keyword>
<dbReference type="Proteomes" id="UP000282613">
    <property type="component" value="Unassembled WGS sequence"/>
</dbReference>
<evidence type="ECO:0000256" key="1">
    <source>
        <dbReference type="SAM" id="Phobius"/>
    </source>
</evidence>
<evidence type="ECO:0000313" key="3">
    <source>
        <dbReference type="Proteomes" id="UP000282613"/>
    </source>
</evidence>
<protein>
    <submittedName>
        <fullName evidence="4">Transmembrane protein</fullName>
    </submittedName>
</protein>
<evidence type="ECO:0000313" key="4">
    <source>
        <dbReference type="WBParaSite" id="TASK_0000831101-mRNA-1"/>
    </source>
</evidence>
<feature type="transmembrane region" description="Helical" evidence="1">
    <location>
        <begin position="21"/>
        <end position="42"/>
    </location>
</feature>
<dbReference type="AlphaFoldDB" id="A0A0R3WC92"/>
<proteinExistence type="predicted"/>
<accession>A0A0R3WC92</accession>
<dbReference type="WBParaSite" id="TASK_0000831101-mRNA-1">
    <property type="protein sequence ID" value="TASK_0000831101-mRNA-1"/>
    <property type="gene ID" value="TASK_0000831101"/>
</dbReference>
<gene>
    <name evidence="2" type="ORF">TASK_LOCUS8312</name>
</gene>
<sequence>MSDARASKYTTRVAPSVCRALLSLGLVSVTGVVLLSLTPVIISPFVDEVAFEDYLAGIIANAIDVEESKGVVRCFYHSIFAAGSVWNAYYIGSLPVEWIMAVLVTASAPTSFCAYSTVVSLNVLHSFLEGNETFFVRHEVITGVTQSMGFVPQMVKNAVAESLSLKVARESNLNPHLLAEPSPEN</sequence>
<keyword evidence="1" id="KW-1133">Transmembrane helix</keyword>